<accession>A0ABN8IYA4</accession>
<dbReference type="Proteomes" id="UP000837857">
    <property type="component" value="Chromosome 4"/>
</dbReference>
<keyword evidence="3" id="KW-1185">Reference proteome</keyword>
<sequence length="114" mass="11831">MHRAAEACLNSCTSVARGALRSGLRGPIVRAKETAAEPRRGEGSAHGAPIGGRHAAPDRAPRRPIPTLAHHTTASPSTDLVATQSFYTSAPFSAVTADAQARADQQIDPLTCPP</sequence>
<evidence type="ECO:0000313" key="3">
    <source>
        <dbReference type="Proteomes" id="UP000837857"/>
    </source>
</evidence>
<reference evidence="2" key="1">
    <citation type="submission" date="2022-03" db="EMBL/GenBank/DDBJ databases">
        <authorList>
            <person name="Martin H S."/>
        </authorList>
    </citation>
    <scope>NUCLEOTIDE SEQUENCE</scope>
</reference>
<protein>
    <submittedName>
        <fullName evidence="2">Uncharacterized protein</fullName>
    </submittedName>
</protein>
<organism evidence="2 3">
    <name type="scientific">Iphiclides podalirius</name>
    <name type="common">scarce swallowtail</name>
    <dbReference type="NCBI Taxonomy" id="110791"/>
    <lineage>
        <taxon>Eukaryota</taxon>
        <taxon>Metazoa</taxon>
        <taxon>Ecdysozoa</taxon>
        <taxon>Arthropoda</taxon>
        <taxon>Hexapoda</taxon>
        <taxon>Insecta</taxon>
        <taxon>Pterygota</taxon>
        <taxon>Neoptera</taxon>
        <taxon>Endopterygota</taxon>
        <taxon>Lepidoptera</taxon>
        <taxon>Glossata</taxon>
        <taxon>Ditrysia</taxon>
        <taxon>Papilionoidea</taxon>
        <taxon>Papilionidae</taxon>
        <taxon>Papilioninae</taxon>
        <taxon>Iphiclides</taxon>
    </lineage>
</organism>
<feature type="compositionally biased region" description="Basic and acidic residues" evidence="1">
    <location>
        <begin position="30"/>
        <end position="43"/>
    </location>
</feature>
<feature type="non-terminal residue" evidence="2">
    <location>
        <position position="114"/>
    </location>
</feature>
<gene>
    <name evidence="2" type="ORF">IPOD504_LOCUS13943</name>
</gene>
<dbReference type="EMBL" id="OW152816">
    <property type="protein sequence ID" value="CAH2067582.1"/>
    <property type="molecule type" value="Genomic_DNA"/>
</dbReference>
<evidence type="ECO:0000256" key="1">
    <source>
        <dbReference type="SAM" id="MobiDB-lite"/>
    </source>
</evidence>
<proteinExistence type="predicted"/>
<name>A0ABN8IYA4_9NEOP</name>
<feature type="region of interest" description="Disordered" evidence="1">
    <location>
        <begin position="29"/>
        <end position="78"/>
    </location>
</feature>
<evidence type="ECO:0000313" key="2">
    <source>
        <dbReference type="EMBL" id="CAH2067582.1"/>
    </source>
</evidence>